<protein>
    <recommendedName>
        <fullName evidence="11">Cytochrome b-c1 complex subunit 8</fullName>
    </recommendedName>
    <alternativeName>
        <fullName evidence="11">Complex III subunit 8</fullName>
    </alternativeName>
</protein>
<evidence type="ECO:0000313" key="12">
    <source>
        <dbReference type="EMBL" id="JAT65941.1"/>
    </source>
</evidence>
<keyword evidence="4 11" id="KW-0679">Respiratory chain</keyword>
<evidence type="ECO:0000256" key="4">
    <source>
        <dbReference type="ARBA" id="ARBA00022660"/>
    </source>
</evidence>
<dbReference type="PANTHER" id="PTHR12119">
    <property type="entry name" value="UBIQUINOL-CYTOCHROME C REDUCTASE COMPLEX UBIQUINONE-BINDING PROTEIN QP-C"/>
    <property type="match status" value="1"/>
</dbReference>
<evidence type="ECO:0000256" key="9">
    <source>
        <dbReference type="ARBA" id="ARBA00023128"/>
    </source>
</evidence>
<dbReference type="GO" id="GO:0006122">
    <property type="term" value="P:mitochondrial electron transport, ubiquinol to cytochrome c"/>
    <property type="evidence" value="ECO:0007669"/>
    <property type="project" value="UniProtKB-UniRule"/>
</dbReference>
<dbReference type="Gene3D" id="1.20.5.210">
    <property type="entry name" value="Cytochrome b-c1 complex subunit 8"/>
    <property type="match status" value="1"/>
</dbReference>
<evidence type="ECO:0000256" key="5">
    <source>
        <dbReference type="ARBA" id="ARBA00022692"/>
    </source>
</evidence>
<comment type="subcellular location">
    <subcellularLocation>
        <location evidence="1 11">Mitochondrion inner membrane</location>
        <topology evidence="1 11">Single-pass membrane protein</topology>
    </subcellularLocation>
</comment>
<evidence type="ECO:0000256" key="11">
    <source>
        <dbReference type="RuleBase" id="RU368118"/>
    </source>
</evidence>
<accession>A0A1D1ZGM6</accession>
<sequence>RLLSRREFVLPVDTNRSPAMKLTSVALGQHWGELAKFRNIAYFRLSPYELKPFAGVVSKGIPNVIRRFRGQLFRIAPPTLAAYLLYDWAEAENARLSRKNPKDYENDV</sequence>
<evidence type="ECO:0000256" key="10">
    <source>
        <dbReference type="ARBA" id="ARBA00023136"/>
    </source>
</evidence>
<comment type="similarity">
    <text evidence="2 11">Belongs to the UQCRQ/QCR8 family.</text>
</comment>
<evidence type="ECO:0000256" key="8">
    <source>
        <dbReference type="ARBA" id="ARBA00022989"/>
    </source>
</evidence>
<organism evidence="12">
    <name type="scientific">Anthurium amnicola</name>
    <dbReference type="NCBI Taxonomy" id="1678845"/>
    <lineage>
        <taxon>Eukaryota</taxon>
        <taxon>Viridiplantae</taxon>
        <taxon>Streptophyta</taxon>
        <taxon>Embryophyta</taxon>
        <taxon>Tracheophyta</taxon>
        <taxon>Spermatophyta</taxon>
        <taxon>Magnoliopsida</taxon>
        <taxon>Liliopsida</taxon>
        <taxon>Araceae</taxon>
        <taxon>Pothoideae</taxon>
        <taxon>Potheae</taxon>
        <taxon>Anthurium</taxon>
    </lineage>
</organism>
<dbReference type="FunFam" id="1.20.5.210:FF:000001">
    <property type="entry name" value="Cytochrome b-c1 complex subunit 8"/>
    <property type="match status" value="1"/>
</dbReference>
<keyword evidence="7 11" id="KW-0249">Electron transport</keyword>
<dbReference type="Pfam" id="PF02939">
    <property type="entry name" value="UcrQ"/>
    <property type="match status" value="1"/>
</dbReference>
<dbReference type="EMBL" id="GDJX01001995">
    <property type="protein sequence ID" value="JAT65941.1"/>
    <property type="molecule type" value="Transcribed_RNA"/>
</dbReference>
<proteinExistence type="inferred from homology"/>
<evidence type="ECO:0000256" key="7">
    <source>
        <dbReference type="ARBA" id="ARBA00022982"/>
    </source>
</evidence>
<comment type="function">
    <text evidence="11">Component of the ubiquinol-cytochrome c oxidoreductase, a multisubunit transmembrane complex that is part of the mitochondrial electron transport chain which drives oxidative phosphorylation. The complex plays an important role in the uptake of multiple carbon sources present in different host niches.</text>
</comment>
<keyword evidence="10" id="KW-0472">Membrane</keyword>
<keyword evidence="9 11" id="KW-0496">Mitochondrion</keyword>
<evidence type="ECO:0000256" key="2">
    <source>
        <dbReference type="ARBA" id="ARBA00007668"/>
    </source>
</evidence>
<evidence type="ECO:0000256" key="1">
    <source>
        <dbReference type="ARBA" id="ARBA00004434"/>
    </source>
</evidence>
<evidence type="ECO:0000256" key="3">
    <source>
        <dbReference type="ARBA" id="ARBA00022448"/>
    </source>
</evidence>
<keyword evidence="6 11" id="KW-0999">Mitochondrion inner membrane</keyword>
<dbReference type="InterPro" id="IPR036642">
    <property type="entry name" value="Cyt_bc1_su8_sf"/>
</dbReference>
<keyword evidence="8" id="KW-1133">Transmembrane helix</keyword>
<dbReference type="SUPFAM" id="SSF81508">
    <property type="entry name" value="Ubiquinone-binding protein QP-C of cytochrome bc1 complex (Ubiquinol-cytochrome c reductase)"/>
    <property type="match status" value="1"/>
</dbReference>
<dbReference type="AlphaFoldDB" id="A0A1D1ZGM6"/>
<dbReference type="PANTHER" id="PTHR12119:SF2">
    <property type="entry name" value="CYTOCHROME B-C1 COMPLEX SUBUNIT 8"/>
    <property type="match status" value="1"/>
</dbReference>
<reference evidence="12" key="1">
    <citation type="submission" date="2015-07" db="EMBL/GenBank/DDBJ databases">
        <title>Transcriptome Assembly of Anthurium amnicola.</title>
        <authorList>
            <person name="Suzuki J."/>
        </authorList>
    </citation>
    <scope>NUCLEOTIDE SEQUENCE</scope>
</reference>
<dbReference type="InterPro" id="IPR004205">
    <property type="entry name" value="Cyt_bc1_su8"/>
</dbReference>
<name>A0A1D1ZGM6_9ARAE</name>
<dbReference type="GO" id="GO:0005743">
    <property type="term" value="C:mitochondrial inner membrane"/>
    <property type="evidence" value="ECO:0007669"/>
    <property type="project" value="UniProtKB-SubCell"/>
</dbReference>
<evidence type="ECO:0000256" key="6">
    <source>
        <dbReference type="ARBA" id="ARBA00022792"/>
    </source>
</evidence>
<feature type="non-terminal residue" evidence="12">
    <location>
        <position position="1"/>
    </location>
</feature>
<dbReference type="GO" id="GO:0045275">
    <property type="term" value="C:respiratory chain complex III"/>
    <property type="evidence" value="ECO:0007669"/>
    <property type="project" value="UniProtKB-UniRule"/>
</dbReference>
<keyword evidence="5" id="KW-0812">Transmembrane</keyword>
<keyword evidence="3 11" id="KW-0813">Transport</keyword>
<gene>
    <name evidence="12" type="primary">Uqcrq</name>
    <name evidence="12" type="ORF">g.4943</name>
</gene>